<evidence type="ECO:0000256" key="11">
    <source>
        <dbReference type="SAM" id="MobiDB-lite"/>
    </source>
</evidence>
<dbReference type="AlphaFoldDB" id="L7MCM7"/>
<evidence type="ECO:0000256" key="10">
    <source>
        <dbReference type="RuleBase" id="RU003796"/>
    </source>
</evidence>
<evidence type="ECO:0000256" key="5">
    <source>
        <dbReference type="ARBA" id="ARBA00023125"/>
    </source>
</evidence>
<dbReference type="SUPFAM" id="SSF46785">
    <property type="entry name" value="Winged helix' DNA-binding domain"/>
    <property type="match status" value="2"/>
</dbReference>
<organism evidence="13">
    <name type="scientific">Rhipicephalus pulchellus</name>
    <name type="common">Yellow backed tick</name>
    <name type="synonym">Dermacentor pulchellus</name>
    <dbReference type="NCBI Taxonomy" id="72859"/>
    <lineage>
        <taxon>Eukaryota</taxon>
        <taxon>Metazoa</taxon>
        <taxon>Ecdysozoa</taxon>
        <taxon>Arthropoda</taxon>
        <taxon>Chelicerata</taxon>
        <taxon>Arachnida</taxon>
        <taxon>Acari</taxon>
        <taxon>Parasitiformes</taxon>
        <taxon>Ixodida</taxon>
        <taxon>Ixodoidea</taxon>
        <taxon>Ixodidae</taxon>
        <taxon>Rhipicephalinae</taxon>
        <taxon>Rhipicephalus</taxon>
        <taxon>Rhipicephalus</taxon>
    </lineage>
</organism>
<proteinExistence type="evidence at transcript level"/>
<evidence type="ECO:0000259" key="12">
    <source>
        <dbReference type="SMART" id="SM01372"/>
    </source>
</evidence>
<accession>L7MCM7</accession>
<dbReference type="FunFam" id="1.10.10.10:FF:000100">
    <property type="entry name" value="E2F transcription factor 8"/>
    <property type="match status" value="1"/>
</dbReference>
<keyword evidence="4 10" id="KW-0805">Transcription regulation</keyword>
<reference evidence="13" key="2">
    <citation type="journal article" date="2015" name="J. Proteomics">
        <title>Sexual differences in the sialomes of the zebra tick, Rhipicephalus pulchellus.</title>
        <authorList>
            <person name="Tan A.W."/>
            <person name="Francischetti I.M."/>
            <person name="Slovak M."/>
            <person name="Kini R.M."/>
            <person name="Ribeiro J.M."/>
        </authorList>
    </citation>
    <scope>NUCLEOTIDE SEQUENCE</scope>
    <source>
        <tissue evidence="13">Salivary gland</tissue>
    </source>
</reference>
<dbReference type="Pfam" id="PF02319">
    <property type="entry name" value="WHD_E2F_TDP"/>
    <property type="match status" value="2"/>
</dbReference>
<dbReference type="PANTHER" id="PTHR12081:SF7">
    <property type="entry name" value="TRANSCRIPTION FACTOR EFL-3"/>
    <property type="match status" value="1"/>
</dbReference>
<sequence length="950" mass="101560">CWSPERFYAISSRPPQQCNCSVGRFRETAYANKFRNDTMSEYSLQPCSTNRSIMFVRTKEPIADDVFSPASSPKRLCLDTESRNSCDVDTIDRIMTPTPPSESPVKRPLQDVTLRCNNSGSSSPSLPPSPGTPTKSGNDFLGSPSDDPMTPTARLKLLSRLAAERSPYTSGENGMDDELSNHSSNSENQKPTSRKEKSLGLLCQAFLALYPEYPEPSDNIIVSLDEVAKHLGVERRRVYDIVNVLESVGMVTKEAKNKYRWFGKGALLETLPKLKALSEKSNIAGQIHSVKDFEFNHSLEMSSQLFVVPSNEAINSGQVTAASMAGDNGGVGGGGSATMQDVELRREKSMGIMSQRFLMLFLTSPPKTVSLDLAAKVLIGDPTVDKTQSLVYKTKIRRLYDIANILTSLGLISKVTVTESRGRKSAFKYIGPDIGTASTDEDVQVQTQSRHSLVATGFSFKKISKSKDDNSTSRSQSPGSNECTAQVLELLQRTQERSKRSSSRLMRTHSDDVSAPSRKCRRGSQLAAAAKPASSSSKALARHASFHDICEVAEMERRRLYSEEEESQRELSARDGPAGDGNAVTDSDKSPGGLKSGVCGASPGKTPTSNAKQAEAKESEPSASTESHVITLSEEQYTSLLQSLNLPIHSKPIISIQQEKKAEPPCKCSGGQQPQTPQQTVPQQTPALQTPALQTPALQTPALQTPAVQTPAQQLPAMQTPAVRAPAVQTPAQQTPVPVVQAQLTAGQQTTTVLAATEVPTILTPTFRWIIEHEQRTPSGSGATEEVITALALPAAARKLTYDSVPTTPASPGASEESIVLGVMAAEAADDSTHKLPTTTAGPAAGTVTPLTPNYYACFVRGPSSSPEVLPLVTTGASSSSPQIPIFSPTNCMLTLSPVVLGAAHHGQAAMSTITFPAGTRLLTATTPAAAPTAPEKKASTAARKLTLTK</sequence>
<dbReference type="InterPro" id="IPR036390">
    <property type="entry name" value="WH_DNA-bd_sf"/>
</dbReference>
<dbReference type="EMBL" id="GACK01003294">
    <property type="protein sequence ID" value="JAA61740.1"/>
    <property type="molecule type" value="mRNA"/>
</dbReference>
<keyword evidence="6" id="KW-0010">Activator</keyword>
<feature type="domain" description="E2F/DP family winged-helix DNA-binding" evidence="12">
    <location>
        <begin position="194"/>
        <end position="263"/>
    </location>
</feature>
<dbReference type="GO" id="GO:0000981">
    <property type="term" value="F:DNA-binding transcription factor activity, RNA polymerase II-specific"/>
    <property type="evidence" value="ECO:0007669"/>
    <property type="project" value="TreeGrafter"/>
</dbReference>
<evidence type="ECO:0000256" key="3">
    <source>
        <dbReference type="ARBA" id="ARBA00022491"/>
    </source>
</evidence>
<dbReference type="GO" id="GO:0045892">
    <property type="term" value="P:negative regulation of DNA-templated transcription"/>
    <property type="evidence" value="ECO:0007669"/>
    <property type="project" value="UniProtKB-ARBA"/>
</dbReference>
<evidence type="ECO:0000256" key="6">
    <source>
        <dbReference type="ARBA" id="ARBA00023159"/>
    </source>
</evidence>
<feature type="compositionally biased region" description="Low complexity" evidence="11">
    <location>
        <begin position="526"/>
        <end position="539"/>
    </location>
</feature>
<evidence type="ECO:0000256" key="9">
    <source>
        <dbReference type="ARBA" id="ARBA00023306"/>
    </source>
</evidence>
<evidence type="ECO:0000256" key="4">
    <source>
        <dbReference type="ARBA" id="ARBA00023015"/>
    </source>
</evidence>
<evidence type="ECO:0000256" key="8">
    <source>
        <dbReference type="ARBA" id="ARBA00023242"/>
    </source>
</evidence>
<feature type="region of interest" description="Disordered" evidence="11">
    <location>
        <begin position="927"/>
        <end position="950"/>
    </location>
</feature>
<evidence type="ECO:0000313" key="13">
    <source>
        <dbReference type="EMBL" id="JAA61740.1"/>
    </source>
</evidence>
<dbReference type="InterPro" id="IPR036388">
    <property type="entry name" value="WH-like_DNA-bd_sf"/>
</dbReference>
<dbReference type="InterPro" id="IPR003316">
    <property type="entry name" value="E2F_WHTH_DNA-bd_dom"/>
</dbReference>
<evidence type="ECO:0000256" key="2">
    <source>
        <dbReference type="ARBA" id="ARBA00010940"/>
    </source>
</evidence>
<comment type="subcellular location">
    <subcellularLocation>
        <location evidence="1 10">Nucleus</location>
    </subcellularLocation>
</comment>
<feature type="region of interest" description="Disordered" evidence="11">
    <location>
        <begin position="464"/>
        <end position="483"/>
    </location>
</feature>
<feature type="compositionally biased region" description="Polar residues" evidence="11">
    <location>
        <begin position="181"/>
        <end position="191"/>
    </location>
</feature>
<keyword evidence="5 10" id="KW-0238">DNA-binding</keyword>
<name>L7MCM7_RHIPC</name>
<dbReference type="FunFam" id="1.10.10.10:FF:000073">
    <property type="entry name" value="E2F transcription factor 8"/>
    <property type="match status" value="1"/>
</dbReference>
<protein>
    <submittedName>
        <fullName evidence="13">Putative transcription factor e2f7</fullName>
    </submittedName>
</protein>
<feature type="region of interest" description="Disordered" evidence="11">
    <location>
        <begin position="494"/>
        <end position="542"/>
    </location>
</feature>
<dbReference type="InterPro" id="IPR015633">
    <property type="entry name" value="E2F"/>
</dbReference>
<dbReference type="PANTHER" id="PTHR12081">
    <property type="entry name" value="TRANSCRIPTION FACTOR E2F"/>
    <property type="match status" value="1"/>
</dbReference>
<evidence type="ECO:0000256" key="7">
    <source>
        <dbReference type="ARBA" id="ARBA00023163"/>
    </source>
</evidence>
<keyword evidence="3" id="KW-0678">Repressor</keyword>
<feature type="compositionally biased region" description="Basic and acidic residues" evidence="11">
    <location>
        <begin position="560"/>
        <end position="573"/>
    </location>
</feature>
<feature type="non-terminal residue" evidence="13">
    <location>
        <position position="1"/>
    </location>
</feature>
<dbReference type="GO" id="GO:0090575">
    <property type="term" value="C:RNA polymerase II transcription regulator complex"/>
    <property type="evidence" value="ECO:0007669"/>
    <property type="project" value="TreeGrafter"/>
</dbReference>
<feature type="region of interest" description="Disordered" evidence="11">
    <location>
        <begin position="560"/>
        <end position="629"/>
    </location>
</feature>
<comment type="similarity">
    <text evidence="2 10">Belongs to the E2F/DP family.</text>
</comment>
<dbReference type="GO" id="GO:0000978">
    <property type="term" value="F:RNA polymerase II cis-regulatory region sequence-specific DNA binding"/>
    <property type="evidence" value="ECO:0007669"/>
    <property type="project" value="InterPro"/>
</dbReference>
<evidence type="ECO:0000256" key="1">
    <source>
        <dbReference type="ARBA" id="ARBA00004123"/>
    </source>
</evidence>
<dbReference type="SMART" id="SM01372">
    <property type="entry name" value="E2F_TDP"/>
    <property type="match status" value="2"/>
</dbReference>
<keyword evidence="8 10" id="KW-0539">Nucleus</keyword>
<feature type="region of interest" description="Disordered" evidence="11">
    <location>
        <begin position="114"/>
        <end position="151"/>
    </location>
</feature>
<feature type="region of interest" description="Disordered" evidence="11">
    <location>
        <begin position="661"/>
        <end position="685"/>
    </location>
</feature>
<feature type="compositionally biased region" description="Low complexity" evidence="11">
    <location>
        <begin position="672"/>
        <end position="685"/>
    </location>
</feature>
<feature type="domain" description="E2F/DP family winged-helix DNA-binding" evidence="12">
    <location>
        <begin position="345"/>
        <end position="431"/>
    </location>
</feature>
<keyword evidence="9" id="KW-0131">Cell cycle</keyword>
<feature type="region of interest" description="Disordered" evidence="11">
    <location>
        <begin position="165"/>
        <end position="196"/>
    </location>
</feature>
<keyword evidence="7 10" id="KW-0804">Transcription</keyword>
<dbReference type="Gene3D" id="1.10.10.10">
    <property type="entry name" value="Winged helix-like DNA-binding domain superfamily/Winged helix DNA-binding domain"/>
    <property type="match status" value="2"/>
</dbReference>
<reference evidence="13" key="1">
    <citation type="submission" date="2012-11" db="EMBL/GenBank/DDBJ databases">
        <authorList>
            <person name="Lucero-Rivera Y.E."/>
            <person name="Tovar-Ramirez D."/>
        </authorList>
    </citation>
    <scope>NUCLEOTIDE SEQUENCE</scope>
    <source>
        <tissue evidence="13">Salivary gland</tissue>
    </source>
</reference>
<feature type="compositionally biased region" description="Polar residues" evidence="11">
    <location>
        <begin position="472"/>
        <end position="483"/>
    </location>
</feature>